<organism evidence="2 3">
    <name type="scientific">Aromatoleum toluvorans</name>
    <dbReference type="NCBI Taxonomy" id="92002"/>
    <lineage>
        <taxon>Bacteria</taxon>
        <taxon>Pseudomonadati</taxon>
        <taxon>Pseudomonadota</taxon>
        <taxon>Betaproteobacteria</taxon>
        <taxon>Rhodocyclales</taxon>
        <taxon>Rhodocyclaceae</taxon>
        <taxon>Aromatoleum</taxon>
    </lineage>
</organism>
<name>A0ABX1PS01_9RHOO</name>
<proteinExistence type="predicted"/>
<protein>
    <recommendedName>
        <fullName evidence="1">Transposase Tn5 dimerisation domain-containing protein</fullName>
    </recommendedName>
</protein>
<comment type="caution">
    <text evidence="2">The sequence shown here is derived from an EMBL/GenBank/DDBJ whole genome shotgun (WGS) entry which is preliminary data.</text>
</comment>
<sequence length="61" mass="6849">MTTVPVSPPTIREVIRQIATLGRSLGRKCDGEPRVKTLRRGLQRVRDFVEGVEHMRAGHAI</sequence>
<dbReference type="SUPFAM" id="SSF53098">
    <property type="entry name" value="Ribonuclease H-like"/>
    <property type="match status" value="1"/>
</dbReference>
<dbReference type="InterPro" id="IPR003201">
    <property type="entry name" value="Transposase_Tn5"/>
</dbReference>
<dbReference type="EMBL" id="WTVN01000001">
    <property type="protein sequence ID" value="NMG42226.1"/>
    <property type="molecule type" value="Genomic_DNA"/>
</dbReference>
<accession>A0ABX1PS01</accession>
<reference evidence="2 3" key="1">
    <citation type="submission" date="2019-12" db="EMBL/GenBank/DDBJ databases">
        <title>Comparative genomics gives insights into the taxonomy of the Azoarcus-Aromatoleum group and reveals separate origins of nif in the plant-associated Azoarcus and non-plant-associated Aromatoleum sub-groups.</title>
        <authorList>
            <person name="Lafos M."/>
            <person name="Maluk M."/>
            <person name="Batista M."/>
            <person name="Junghare M."/>
            <person name="Carmona M."/>
            <person name="Faoro H."/>
            <person name="Cruz L.M."/>
            <person name="Battistoni F."/>
            <person name="De Souza E."/>
            <person name="Pedrosa F."/>
            <person name="Chen W.-M."/>
            <person name="Poole P.S."/>
            <person name="Dixon R.A."/>
            <person name="James E.K."/>
        </authorList>
    </citation>
    <scope>NUCLEOTIDE SEQUENCE [LARGE SCALE GENOMIC DNA]</scope>
    <source>
        <strain evidence="2 3">Td21</strain>
    </source>
</reference>
<dbReference type="InterPro" id="IPR012337">
    <property type="entry name" value="RNaseH-like_sf"/>
</dbReference>
<feature type="domain" description="Transposase Tn5 dimerisation" evidence="1">
    <location>
        <begin position="4"/>
        <end position="57"/>
    </location>
</feature>
<dbReference type="Gene3D" id="1.10.740.10">
    <property type="entry name" value="Transferase Inhibitor Protein From Tn5, Chain"/>
    <property type="match status" value="1"/>
</dbReference>
<dbReference type="Pfam" id="PF02281">
    <property type="entry name" value="Dimer_Tnp_Tn5"/>
    <property type="match status" value="1"/>
</dbReference>
<evidence type="ECO:0000313" key="2">
    <source>
        <dbReference type="EMBL" id="NMG42226.1"/>
    </source>
</evidence>
<keyword evidence="3" id="KW-1185">Reference proteome</keyword>
<dbReference type="Proteomes" id="UP000623795">
    <property type="component" value="Unassembled WGS sequence"/>
</dbReference>
<evidence type="ECO:0000313" key="3">
    <source>
        <dbReference type="Proteomes" id="UP000623795"/>
    </source>
</evidence>
<gene>
    <name evidence="2" type="ORF">GPA22_00530</name>
</gene>
<dbReference type="InterPro" id="IPR014737">
    <property type="entry name" value="Transposase_Tn5-like_C"/>
</dbReference>
<evidence type="ECO:0000259" key="1">
    <source>
        <dbReference type="Pfam" id="PF02281"/>
    </source>
</evidence>